<organism evidence="1 2">
    <name type="scientific">Monilinia fructicola</name>
    <name type="common">Brown rot fungus</name>
    <name type="synonym">Ciboria fructicola</name>
    <dbReference type="NCBI Taxonomy" id="38448"/>
    <lineage>
        <taxon>Eukaryota</taxon>
        <taxon>Fungi</taxon>
        <taxon>Dikarya</taxon>
        <taxon>Ascomycota</taxon>
        <taxon>Pezizomycotina</taxon>
        <taxon>Leotiomycetes</taxon>
        <taxon>Helotiales</taxon>
        <taxon>Sclerotiniaceae</taxon>
        <taxon>Monilinia</taxon>
    </lineage>
</organism>
<dbReference type="AlphaFoldDB" id="A0A5M9J6P8"/>
<sequence>MRCHGGVSYILLDASGFVFFTYPSPKSRFQVESTSQKILVPEPIRMDSAMFNTLDTYFEVVYGSLKEAYTVRRYWVKIVWQ</sequence>
<protein>
    <submittedName>
        <fullName evidence="1">Uncharacterized protein</fullName>
    </submittedName>
</protein>
<dbReference type="Proteomes" id="UP000322873">
    <property type="component" value="Unassembled WGS sequence"/>
</dbReference>
<reference evidence="1 2" key="1">
    <citation type="submission" date="2019-06" db="EMBL/GenBank/DDBJ databases">
        <title>Genome Sequence of the Brown Rot Fungal Pathogen Monilinia fructicola.</title>
        <authorList>
            <person name="De Miccolis Angelini R.M."/>
            <person name="Landi L."/>
            <person name="Abate D."/>
            <person name="Pollastro S."/>
            <person name="Romanazzi G."/>
            <person name="Faretra F."/>
        </authorList>
    </citation>
    <scope>NUCLEOTIDE SEQUENCE [LARGE SCALE GENOMIC DNA]</scope>
    <source>
        <strain evidence="1 2">Mfrc123</strain>
    </source>
</reference>
<evidence type="ECO:0000313" key="1">
    <source>
        <dbReference type="EMBL" id="KAA8563893.1"/>
    </source>
</evidence>
<gene>
    <name evidence="1" type="ORF">EYC84_011904</name>
</gene>
<proteinExistence type="predicted"/>
<dbReference type="EMBL" id="VICG01000016">
    <property type="protein sequence ID" value="KAA8563893.1"/>
    <property type="molecule type" value="Genomic_DNA"/>
</dbReference>
<accession>A0A5M9J6P8</accession>
<name>A0A5M9J6P8_MONFR</name>
<keyword evidence="2" id="KW-1185">Reference proteome</keyword>
<comment type="caution">
    <text evidence="1">The sequence shown here is derived from an EMBL/GenBank/DDBJ whole genome shotgun (WGS) entry which is preliminary data.</text>
</comment>
<evidence type="ECO:0000313" key="2">
    <source>
        <dbReference type="Proteomes" id="UP000322873"/>
    </source>
</evidence>